<dbReference type="RefSeq" id="WP_306207911.1">
    <property type="nucleotide sequence ID" value="NZ_CP132353.1"/>
</dbReference>
<name>A0AA50HPP4_9GAMM</name>
<organism evidence="8 9">
    <name type="scientific">Erwinia pyri</name>
    <dbReference type="NCBI Taxonomy" id="3062598"/>
    <lineage>
        <taxon>Bacteria</taxon>
        <taxon>Pseudomonadati</taxon>
        <taxon>Pseudomonadota</taxon>
        <taxon>Gammaproteobacteria</taxon>
        <taxon>Enterobacterales</taxon>
        <taxon>Erwiniaceae</taxon>
        <taxon>Erwinia</taxon>
    </lineage>
</organism>
<keyword evidence="4" id="KW-0769">Symport</keyword>
<feature type="transmembrane region" description="Helical" evidence="7">
    <location>
        <begin position="32"/>
        <end position="52"/>
    </location>
</feature>
<evidence type="ECO:0000313" key="8">
    <source>
        <dbReference type="EMBL" id="WLS78245.1"/>
    </source>
</evidence>
<dbReference type="PANTHER" id="PTHR11706">
    <property type="entry name" value="SOLUTE CARRIER PROTEIN FAMILY 11 MEMBER"/>
    <property type="match status" value="1"/>
</dbReference>
<dbReference type="GO" id="GO:0015086">
    <property type="term" value="F:cadmium ion transmembrane transporter activity"/>
    <property type="evidence" value="ECO:0007669"/>
    <property type="project" value="TreeGrafter"/>
</dbReference>
<dbReference type="EMBL" id="CP132353">
    <property type="protein sequence ID" value="WLS78245.1"/>
    <property type="molecule type" value="Genomic_DNA"/>
</dbReference>
<dbReference type="AlphaFoldDB" id="A0AA50HPP4"/>
<evidence type="ECO:0000256" key="4">
    <source>
        <dbReference type="ARBA" id="ARBA00022847"/>
    </source>
</evidence>
<dbReference type="KEGG" id="epi:Q3V30_17535"/>
<evidence type="ECO:0000256" key="5">
    <source>
        <dbReference type="ARBA" id="ARBA00022989"/>
    </source>
</evidence>
<dbReference type="Pfam" id="PF01566">
    <property type="entry name" value="Nramp"/>
    <property type="match status" value="1"/>
</dbReference>
<dbReference type="GO" id="GO:0005886">
    <property type="term" value="C:plasma membrane"/>
    <property type="evidence" value="ECO:0007669"/>
    <property type="project" value="TreeGrafter"/>
</dbReference>
<feature type="transmembrane region" description="Helical" evidence="7">
    <location>
        <begin position="169"/>
        <end position="188"/>
    </location>
</feature>
<keyword evidence="2" id="KW-0813">Transport</keyword>
<comment type="subcellular location">
    <subcellularLocation>
        <location evidence="1">Membrane</location>
        <topology evidence="1">Multi-pass membrane protein</topology>
    </subcellularLocation>
</comment>
<dbReference type="Proteomes" id="UP001228139">
    <property type="component" value="Chromosome"/>
</dbReference>
<feature type="transmembrane region" description="Helical" evidence="7">
    <location>
        <begin position="420"/>
        <end position="441"/>
    </location>
</feature>
<evidence type="ECO:0000256" key="6">
    <source>
        <dbReference type="ARBA" id="ARBA00023136"/>
    </source>
</evidence>
<proteinExistence type="predicted"/>
<reference evidence="8 9" key="1">
    <citation type="submission" date="2023-07" db="EMBL/GenBank/DDBJ databases">
        <title>Pathogenic bacteria of pear tree diseases.</title>
        <authorList>
            <person name="Zhang Z."/>
            <person name="He L."/>
            <person name="Huang R."/>
        </authorList>
    </citation>
    <scope>NUCLEOTIDE SEQUENCE [LARGE SCALE GENOMIC DNA]</scope>
    <source>
        <strain evidence="8 9">DE2</strain>
    </source>
</reference>
<evidence type="ECO:0000256" key="1">
    <source>
        <dbReference type="ARBA" id="ARBA00004141"/>
    </source>
</evidence>
<feature type="transmembrane region" description="Helical" evidence="7">
    <location>
        <begin position="58"/>
        <end position="77"/>
    </location>
</feature>
<feature type="transmembrane region" description="Helical" evidence="7">
    <location>
        <begin position="140"/>
        <end position="157"/>
    </location>
</feature>
<dbReference type="InterPro" id="IPR001046">
    <property type="entry name" value="NRAMP_fam"/>
</dbReference>
<accession>A0AA50HPP4</accession>
<feature type="transmembrane region" description="Helical" evidence="7">
    <location>
        <begin position="97"/>
        <end position="120"/>
    </location>
</feature>
<evidence type="ECO:0000256" key="7">
    <source>
        <dbReference type="SAM" id="Phobius"/>
    </source>
</evidence>
<dbReference type="GO" id="GO:0015293">
    <property type="term" value="F:symporter activity"/>
    <property type="evidence" value="ECO:0007669"/>
    <property type="project" value="UniProtKB-KW"/>
</dbReference>
<dbReference type="GO" id="GO:0034755">
    <property type="term" value="P:iron ion transmembrane transport"/>
    <property type="evidence" value="ECO:0007669"/>
    <property type="project" value="TreeGrafter"/>
</dbReference>
<keyword evidence="6 7" id="KW-0472">Membrane</keyword>
<dbReference type="NCBIfam" id="NF037982">
    <property type="entry name" value="Nramp_1"/>
    <property type="match status" value="1"/>
</dbReference>
<protein>
    <submittedName>
        <fullName evidence="8">Nramp family divalent metal transporter</fullName>
    </submittedName>
</protein>
<dbReference type="GO" id="GO:0005384">
    <property type="term" value="F:manganese ion transmembrane transporter activity"/>
    <property type="evidence" value="ECO:0007669"/>
    <property type="project" value="TreeGrafter"/>
</dbReference>
<feature type="transmembrane region" description="Helical" evidence="7">
    <location>
        <begin position="253"/>
        <end position="273"/>
    </location>
</feature>
<sequence>MSTSQQEVNIPAADHQLPTTVRGYVRSFGPGLVLAMTFLGTGDLVASTVAGANYGYDLLWTLVIALLARGFMISYIAKYTLMNRFGDNDIVQGYKRVWRGFPLFFGILIAIVALVVQMSFLRAGAVGLYQLFNKTGGETWGVFLWSVVIVAITLLMMMTRNQYRHLETLARIASVIMIGSFLFAMYKVGHFDFSGFMNGLTFGLPENAGPFFAVFIAVSTIGAIGGSTSNLLYPGFMRDKGWTGPKYRKLQQLDLLFGMLPMLVINVLFWSVAAEVVHGSGNTIADENNLSAMMSSVVGPAGPYLLWTCIFLASFTSFPSQARGFCSLIFSCVHHSGKLSERYATPDDNPWFKRVQIAVYIILPVIVTLPGAPDLVVLNILGTSVATSLVLPPLLIGLFIMTSRKSFMLAGQANRLWEQALLGIISLIGIWSTFEIVRNFFRQVLHIL</sequence>
<evidence type="ECO:0000256" key="3">
    <source>
        <dbReference type="ARBA" id="ARBA00022692"/>
    </source>
</evidence>
<gene>
    <name evidence="8" type="ORF">Q3V30_17535</name>
</gene>
<keyword evidence="3 7" id="KW-0812">Transmembrane</keyword>
<keyword evidence="5 7" id="KW-1133">Transmembrane helix</keyword>
<evidence type="ECO:0000313" key="9">
    <source>
        <dbReference type="Proteomes" id="UP001228139"/>
    </source>
</evidence>
<feature type="transmembrane region" description="Helical" evidence="7">
    <location>
        <begin position="208"/>
        <end position="233"/>
    </location>
</feature>
<evidence type="ECO:0000256" key="2">
    <source>
        <dbReference type="ARBA" id="ARBA00022448"/>
    </source>
</evidence>
<dbReference type="PANTHER" id="PTHR11706:SF33">
    <property type="entry name" value="NATURAL RESISTANCE-ASSOCIATED MACROPHAGE PROTEIN 2"/>
    <property type="match status" value="1"/>
</dbReference>
<feature type="transmembrane region" description="Helical" evidence="7">
    <location>
        <begin position="375"/>
        <end position="400"/>
    </location>
</feature>
<feature type="transmembrane region" description="Helical" evidence="7">
    <location>
        <begin position="351"/>
        <end position="369"/>
    </location>
</feature>
<keyword evidence="9" id="KW-1185">Reference proteome</keyword>